<proteinExistence type="predicted"/>
<dbReference type="SMART" id="SM00855">
    <property type="entry name" value="PGAM"/>
    <property type="match status" value="1"/>
</dbReference>
<gene>
    <name evidence="1" type="ORF">SZ25_00025</name>
</gene>
<evidence type="ECO:0000313" key="2">
    <source>
        <dbReference type="Proteomes" id="UP000033358"/>
    </source>
</evidence>
<dbReference type="Pfam" id="PF00300">
    <property type="entry name" value="His_Phos_1"/>
    <property type="match status" value="1"/>
</dbReference>
<protein>
    <submittedName>
        <fullName evidence="1">Histidine phosphatase superfamily (Branch 1)</fullName>
    </submittedName>
</protein>
<reference evidence="1 2" key="1">
    <citation type="submission" date="2015-02" db="EMBL/GenBank/DDBJ databases">
        <title>Single cell genomics of a rare environmental alphaproteobacterium provides unique insights into Rickettsiaceae evolution.</title>
        <authorList>
            <person name="Martijn J."/>
            <person name="Schulz F."/>
            <person name="Zaremba-Niedzwiedzka K."/>
            <person name="Viklund J."/>
            <person name="Stepanauskas R."/>
            <person name="Andersson S.G.E."/>
            <person name="Horn M."/>
            <person name="Guy L."/>
            <person name="Ettema T.J.G."/>
        </authorList>
    </citation>
    <scope>NUCLEOTIDE SEQUENCE [LARGE SCALE GENOMIC DNA]</scope>
    <source>
        <strain evidence="1 2">SCGC AAA041-L04</strain>
    </source>
</reference>
<organism evidence="1 2">
    <name type="scientific">Candidatus Arcanibacter lacustris</name>
    <dbReference type="NCBI Taxonomy" id="1607817"/>
    <lineage>
        <taxon>Bacteria</taxon>
        <taxon>Pseudomonadati</taxon>
        <taxon>Pseudomonadota</taxon>
        <taxon>Alphaproteobacteria</taxon>
        <taxon>Rickettsiales</taxon>
        <taxon>Candidatus Arcanibacter</taxon>
    </lineage>
</organism>
<dbReference type="CDD" id="cd07067">
    <property type="entry name" value="HP_PGM_like"/>
    <property type="match status" value="1"/>
</dbReference>
<dbReference type="InterPro" id="IPR013078">
    <property type="entry name" value="His_Pase_superF_clade-1"/>
</dbReference>
<accession>A0A0F5MQL9</accession>
<dbReference type="Proteomes" id="UP000033358">
    <property type="component" value="Unassembled WGS sequence"/>
</dbReference>
<dbReference type="InterPro" id="IPR029033">
    <property type="entry name" value="His_PPase_superfam"/>
</dbReference>
<dbReference type="Gene3D" id="3.40.50.1240">
    <property type="entry name" value="Phosphoglycerate mutase-like"/>
    <property type="match status" value="1"/>
</dbReference>
<dbReference type="EMBL" id="JYHA01000007">
    <property type="protein sequence ID" value="KKB96879.1"/>
    <property type="molecule type" value="Genomic_DNA"/>
</dbReference>
<keyword evidence="2" id="KW-1185">Reference proteome</keyword>
<name>A0A0F5MQL9_9RICK</name>
<sequence>MKNIFIARHAKAEFNEEIDDQDRSLTSKGISDCKDLADSMKNHTIPQLIICSNAKRSHDTALNIISHLNKDIKLQVIDDLYLSSRDEIITMIESIDNQYTNVMIVGHNPSISQLVTACANNSDISKGDLMQLSVGMSPASAALFSFNQPFDWQNFRETKSSNKWFFKPL</sequence>
<comment type="caution">
    <text evidence="1">The sequence shown here is derived from an EMBL/GenBank/DDBJ whole genome shotgun (WGS) entry which is preliminary data.</text>
</comment>
<dbReference type="AlphaFoldDB" id="A0A0F5MQL9"/>
<evidence type="ECO:0000313" key="1">
    <source>
        <dbReference type="EMBL" id="KKB96879.1"/>
    </source>
</evidence>
<dbReference type="SUPFAM" id="SSF53254">
    <property type="entry name" value="Phosphoglycerate mutase-like"/>
    <property type="match status" value="1"/>
</dbReference>